<feature type="compositionally biased region" description="Basic and acidic residues" evidence="6">
    <location>
        <begin position="37"/>
        <end position="60"/>
    </location>
</feature>
<evidence type="ECO:0000256" key="6">
    <source>
        <dbReference type="SAM" id="MobiDB-lite"/>
    </source>
</evidence>
<keyword evidence="2" id="KW-0862">Zinc</keyword>
<dbReference type="Pfam" id="PF04082">
    <property type="entry name" value="Fungal_trans"/>
    <property type="match status" value="1"/>
</dbReference>
<feature type="compositionally biased region" description="Basic and acidic residues" evidence="6">
    <location>
        <begin position="286"/>
        <end position="303"/>
    </location>
</feature>
<dbReference type="InterPro" id="IPR050797">
    <property type="entry name" value="Carb_Metab_Trans_Reg"/>
</dbReference>
<keyword evidence="4" id="KW-0804">Transcription</keyword>
<dbReference type="GO" id="GO:0001080">
    <property type="term" value="P:nitrogen catabolite activation of transcription from RNA polymerase II promoter"/>
    <property type="evidence" value="ECO:0007669"/>
    <property type="project" value="TreeGrafter"/>
</dbReference>
<feature type="region of interest" description="Disordered" evidence="6">
    <location>
        <begin position="344"/>
        <end position="371"/>
    </location>
</feature>
<dbReference type="InterPro" id="IPR001138">
    <property type="entry name" value="Zn2Cys6_DnaBD"/>
</dbReference>
<feature type="region of interest" description="Disordered" evidence="6">
    <location>
        <begin position="924"/>
        <end position="950"/>
    </location>
</feature>
<feature type="compositionally biased region" description="Basic and acidic residues" evidence="6">
    <location>
        <begin position="351"/>
        <end position="365"/>
    </location>
</feature>
<dbReference type="PANTHER" id="PTHR31668">
    <property type="entry name" value="GLUCOSE TRANSPORT TRANSCRIPTION REGULATOR RGT1-RELATED-RELATED"/>
    <property type="match status" value="1"/>
</dbReference>
<dbReference type="GO" id="GO:0000981">
    <property type="term" value="F:DNA-binding transcription factor activity, RNA polymerase II-specific"/>
    <property type="evidence" value="ECO:0007669"/>
    <property type="project" value="InterPro"/>
</dbReference>
<organism evidence="8 9">
    <name type="scientific">Nadsonia fulvescens var. elongata DSM 6958</name>
    <dbReference type="NCBI Taxonomy" id="857566"/>
    <lineage>
        <taxon>Eukaryota</taxon>
        <taxon>Fungi</taxon>
        <taxon>Dikarya</taxon>
        <taxon>Ascomycota</taxon>
        <taxon>Saccharomycotina</taxon>
        <taxon>Dipodascomycetes</taxon>
        <taxon>Dipodascales</taxon>
        <taxon>Dipodascales incertae sedis</taxon>
        <taxon>Nadsonia</taxon>
    </lineage>
</organism>
<dbReference type="Pfam" id="PF00172">
    <property type="entry name" value="Zn_clus"/>
    <property type="match status" value="1"/>
</dbReference>
<sequence length="1156" mass="130534">MGISHENLHSNVRPASLSPLQFSNYNAKTGTKLQRQNIERKITPQKRQQEHNAFVLKRDISQQTSQSSPSDAHRRSLSASITSSDELNSTHSAKYSNKSLSISRGEQFGVVRPYRSHRNRACDSCRRRKTRCTVDIPGAPCLLCRMNNHDCLYLMETEKKKPKRKQEHTRADSIVSDSNSNELLDEERTIQFQENTSTNSLTDIYERHSSENNKLRNLPPLSSNIKSGYIDPLDPPLLRTTSPSELASKNNSSLANGISPASMTNSSTSKRSISLPAIQNTKKTKRSEFSNSEKHSVTNSSRSKDIMDVSSILISKEDEAPHIVGPSFANDTQMVEQYISPMGKIFSKSRNTNENDDPNKRDANNKKNKSYGMYFDDPSRPVLFHMVPRRRLGLHMDKMPGAKQLDILENITGPLEEEIINVYFKFVHPSLPILNKKQFLQIYQRDKKKLPPTLICEIVAMGLIYWYRSPILSKHPKPNQSYVWNLAVAALYTDFEGPRISSLISCIIDLAGRPIYSMIGNWMNCTRGVGLCQIMGLNKDPTSWNITTDEKAMRKKIWWGLVIHDKWISFCHGVPSHIFKEQSDVPIPTLEEVCPDDYISDENSLLPGQSLDGQCFIEMCKLTRILDNLLSVVFLAKPNVSTESFEILHLVDIQLEEWRENLPADLALENKFKVPLSFEKSSNLNKKKNNKQEKNQHNGQGDSWKDENSYCRIYKSDENYEPGKEGDYNSIHENNHKSNSEESQEIPQKRLITGIKSLHLSYYSVLLLLHRTVLQISELDDQNQDALRSNLTRCRDAASVIVHYFADFTESDFMDFWHPYTAYHLLFVVTILFRAAIESTSDEEAQFCVDAVKMLMRKLSVAVANDWDLGALCLAQGQRVLSQMSSSSETNDDEDFRKEDEATIPAFNREFYSQTEDSIVSSASQKNSMLATPPNMTRPGFSSSDTHRGPVKSYEQLLDPIDGPLGERLHADQNEHSTHARAHRRFSISRMGSFTHLTSHENIPSTTGIPSGNFGDQTKWKSGNIRPNHHHQLHTQLGANHIFGVHTGNSQSNELHHGNNLIDHQHDHSGTSTENSVSTHESSLSESPVSNLAEVGHYQNTMVRGQAATSANTASTVHAPGLLVADDMGDAMGLPGVDQLNFEDLLTTGFAEWDWM</sequence>
<evidence type="ECO:0000313" key="9">
    <source>
        <dbReference type="Proteomes" id="UP000095009"/>
    </source>
</evidence>
<feature type="compositionally biased region" description="Polar residues" evidence="6">
    <location>
        <begin position="239"/>
        <end position="281"/>
    </location>
</feature>
<evidence type="ECO:0000256" key="3">
    <source>
        <dbReference type="ARBA" id="ARBA00023015"/>
    </source>
</evidence>
<keyword evidence="3" id="KW-0805">Transcription regulation</keyword>
<keyword evidence="9" id="KW-1185">Reference proteome</keyword>
<dbReference type="Proteomes" id="UP000095009">
    <property type="component" value="Unassembled WGS sequence"/>
</dbReference>
<dbReference type="GO" id="GO:0005634">
    <property type="term" value="C:nucleus"/>
    <property type="evidence" value="ECO:0007669"/>
    <property type="project" value="TreeGrafter"/>
</dbReference>
<feature type="region of interest" description="Disordered" evidence="6">
    <location>
        <begin position="207"/>
        <end position="303"/>
    </location>
</feature>
<feature type="compositionally biased region" description="Low complexity" evidence="6">
    <location>
        <begin position="1075"/>
        <end position="1090"/>
    </location>
</feature>
<dbReference type="EMBL" id="KV454409">
    <property type="protein sequence ID" value="ODQ66116.1"/>
    <property type="molecule type" value="Genomic_DNA"/>
</dbReference>
<dbReference type="PROSITE" id="PS50048">
    <property type="entry name" value="ZN2_CY6_FUNGAL_2"/>
    <property type="match status" value="1"/>
</dbReference>
<evidence type="ECO:0000259" key="7">
    <source>
        <dbReference type="PROSITE" id="PS50048"/>
    </source>
</evidence>
<dbReference type="SMART" id="SM00906">
    <property type="entry name" value="Fungal_trans"/>
    <property type="match status" value="1"/>
</dbReference>
<dbReference type="SMART" id="SM00066">
    <property type="entry name" value="GAL4"/>
    <property type="match status" value="1"/>
</dbReference>
<evidence type="ECO:0000256" key="5">
    <source>
        <dbReference type="ARBA" id="ARBA00023242"/>
    </source>
</evidence>
<dbReference type="CDD" id="cd00067">
    <property type="entry name" value="GAL4"/>
    <property type="match status" value="1"/>
</dbReference>
<evidence type="ECO:0000256" key="2">
    <source>
        <dbReference type="ARBA" id="ARBA00022833"/>
    </source>
</evidence>
<dbReference type="InterPro" id="IPR007219">
    <property type="entry name" value="XnlR_reg_dom"/>
</dbReference>
<evidence type="ECO:0000256" key="1">
    <source>
        <dbReference type="ARBA" id="ARBA00022723"/>
    </source>
</evidence>
<dbReference type="CDD" id="cd12148">
    <property type="entry name" value="fungal_TF_MHR"/>
    <property type="match status" value="1"/>
</dbReference>
<feature type="compositionally biased region" description="Polar residues" evidence="6">
    <location>
        <begin position="27"/>
        <end position="36"/>
    </location>
</feature>
<protein>
    <recommendedName>
        <fullName evidence="7">Zn(2)-C6 fungal-type domain-containing protein</fullName>
    </recommendedName>
</protein>
<keyword evidence="1" id="KW-0479">Metal-binding</keyword>
<dbReference type="PROSITE" id="PS00463">
    <property type="entry name" value="ZN2_CY6_FUNGAL_1"/>
    <property type="match status" value="1"/>
</dbReference>
<feature type="domain" description="Zn(2)-C6 fungal-type" evidence="7">
    <location>
        <begin position="121"/>
        <end position="153"/>
    </location>
</feature>
<dbReference type="GO" id="GO:0008270">
    <property type="term" value="F:zinc ion binding"/>
    <property type="evidence" value="ECO:0007669"/>
    <property type="project" value="InterPro"/>
</dbReference>
<dbReference type="STRING" id="857566.A0A1E3PKZ7"/>
<feature type="compositionally biased region" description="Polar residues" evidence="6">
    <location>
        <begin position="61"/>
        <end position="70"/>
    </location>
</feature>
<dbReference type="GO" id="GO:0006351">
    <property type="term" value="P:DNA-templated transcription"/>
    <property type="evidence" value="ECO:0007669"/>
    <property type="project" value="InterPro"/>
</dbReference>
<dbReference type="AlphaFoldDB" id="A0A1E3PKZ7"/>
<feature type="region of interest" description="Disordered" evidence="6">
    <location>
        <begin position="27"/>
        <end position="93"/>
    </location>
</feature>
<dbReference type="Gene3D" id="4.10.240.10">
    <property type="entry name" value="Zn(2)-C6 fungal-type DNA-binding domain"/>
    <property type="match status" value="1"/>
</dbReference>
<dbReference type="InterPro" id="IPR036864">
    <property type="entry name" value="Zn2-C6_fun-type_DNA-bd_sf"/>
</dbReference>
<dbReference type="GO" id="GO:0003677">
    <property type="term" value="F:DNA binding"/>
    <property type="evidence" value="ECO:0007669"/>
    <property type="project" value="InterPro"/>
</dbReference>
<evidence type="ECO:0000313" key="8">
    <source>
        <dbReference type="EMBL" id="ODQ66116.1"/>
    </source>
</evidence>
<feature type="region of interest" description="Disordered" evidence="6">
    <location>
        <begin position="1050"/>
        <end position="1090"/>
    </location>
</feature>
<evidence type="ECO:0000256" key="4">
    <source>
        <dbReference type="ARBA" id="ARBA00023163"/>
    </source>
</evidence>
<reference evidence="8 9" key="1">
    <citation type="journal article" date="2016" name="Proc. Natl. Acad. Sci. U.S.A.">
        <title>Comparative genomics of biotechnologically important yeasts.</title>
        <authorList>
            <person name="Riley R."/>
            <person name="Haridas S."/>
            <person name="Wolfe K.H."/>
            <person name="Lopes M.R."/>
            <person name="Hittinger C.T."/>
            <person name="Goeker M."/>
            <person name="Salamov A.A."/>
            <person name="Wisecaver J.H."/>
            <person name="Long T.M."/>
            <person name="Calvey C.H."/>
            <person name="Aerts A.L."/>
            <person name="Barry K.W."/>
            <person name="Choi C."/>
            <person name="Clum A."/>
            <person name="Coughlan A.Y."/>
            <person name="Deshpande S."/>
            <person name="Douglass A.P."/>
            <person name="Hanson S.J."/>
            <person name="Klenk H.-P."/>
            <person name="LaButti K.M."/>
            <person name="Lapidus A."/>
            <person name="Lindquist E.A."/>
            <person name="Lipzen A.M."/>
            <person name="Meier-Kolthoff J.P."/>
            <person name="Ohm R.A."/>
            <person name="Otillar R.P."/>
            <person name="Pangilinan J.L."/>
            <person name="Peng Y."/>
            <person name="Rokas A."/>
            <person name="Rosa C.A."/>
            <person name="Scheuner C."/>
            <person name="Sibirny A.A."/>
            <person name="Slot J.C."/>
            <person name="Stielow J.B."/>
            <person name="Sun H."/>
            <person name="Kurtzman C.P."/>
            <person name="Blackwell M."/>
            <person name="Grigoriev I.V."/>
            <person name="Jeffries T.W."/>
        </authorList>
    </citation>
    <scope>NUCLEOTIDE SEQUENCE [LARGE SCALE GENOMIC DNA]</scope>
    <source>
        <strain evidence="8 9">DSM 6958</strain>
    </source>
</reference>
<name>A0A1E3PKZ7_9ASCO</name>
<dbReference type="PANTHER" id="PTHR31668:SF10">
    <property type="entry name" value="ZN(II)2CYS6 TRANSCRIPTION FACTOR (EUROFUNG)"/>
    <property type="match status" value="1"/>
</dbReference>
<dbReference type="SUPFAM" id="SSF57701">
    <property type="entry name" value="Zn2/Cys6 DNA-binding domain"/>
    <property type="match status" value="1"/>
</dbReference>
<feature type="compositionally biased region" description="Polar residues" evidence="6">
    <location>
        <begin position="77"/>
        <end position="93"/>
    </location>
</feature>
<gene>
    <name evidence="8" type="ORF">NADFUDRAFT_51384</name>
</gene>
<keyword evidence="5" id="KW-0539">Nucleus</keyword>
<accession>A0A1E3PKZ7</accession>
<dbReference type="OrthoDB" id="2264294at2759"/>
<feature type="region of interest" description="Disordered" evidence="6">
    <location>
        <begin position="721"/>
        <end position="746"/>
    </location>
</feature>
<feature type="region of interest" description="Disordered" evidence="6">
    <location>
        <begin position="683"/>
        <end position="706"/>
    </location>
</feature>
<proteinExistence type="predicted"/>